<gene>
    <name evidence="3" type="ORF">DICVIV_05735</name>
</gene>
<dbReference type="SUPFAM" id="SSF53474">
    <property type="entry name" value="alpha/beta-Hydrolases"/>
    <property type="match status" value="1"/>
</dbReference>
<evidence type="ECO:0000259" key="2">
    <source>
        <dbReference type="Pfam" id="PF12697"/>
    </source>
</evidence>
<keyword evidence="1" id="KW-0812">Transmembrane</keyword>
<dbReference type="Gene3D" id="3.40.50.1820">
    <property type="entry name" value="alpha/beta hydrolase"/>
    <property type="match status" value="1"/>
</dbReference>
<dbReference type="GO" id="GO:0005886">
    <property type="term" value="C:plasma membrane"/>
    <property type="evidence" value="ECO:0007669"/>
    <property type="project" value="TreeGrafter"/>
</dbReference>
<keyword evidence="3" id="KW-0378">Hydrolase</keyword>
<name>A0A0D8Y0M3_DICVI</name>
<feature type="transmembrane region" description="Helical" evidence="1">
    <location>
        <begin position="178"/>
        <end position="202"/>
    </location>
</feature>
<dbReference type="STRING" id="29172.A0A0D8Y0M3"/>
<feature type="domain" description="AB hydrolase-1" evidence="2">
    <location>
        <begin position="131"/>
        <end position="242"/>
    </location>
</feature>
<dbReference type="PANTHER" id="PTHR12277:SF56">
    <property type="entry name" value="AB HYDROLASE-1 DOMAIN-CONTAINING PROTEIN"/>
    <property type="match status" value="1"/>
</dbReference>
<dbReference type="AlphaFoldDB" id="A0A0D8Y0M3"/>
<sequence length="372" mass="42620">MDFEHADELRVMKRELCPAHDRVWSETRDRGSKVLKILKRILHAIGGVLYIVCPPWPPWVIKKIAFRAPPRGEYYYLVGGKTDQRRVFFKASEAQGVEDLQICLPHLLRPRVKAIDIYYHILRCKVDIADFLKCDLLVFDYPGYGISDGKSTEKGVYDTVERVFKYAVTDLQYQPEDIILIGFSLGTAAMVHIASITTHLAVRMALYSSDANNFKLSAMVLIAPFTSLWRVILRRPYTPKRLRSNPLRPESSSSASLSYEKAHNIRCPTLVCHGNQDVIVDHQHGLAMKERIANCELFIISASHQRKGNYVSEQYSFVAGCSRNRRYLQRKQTHEQTSYSFVHVVHDQVFYTQSLSIRGLWDPNGITLAIDS</sequence>
<organism evidence="3 4">
    <name type="scientific">Dictyocaulus viviparus</name>
    <name type="common">Bovine lungworm</name>
    <dbReference type="NCBI Taxonomy" id="29172"/>
    <lineage>
        <taxon>Eukaryota</taxon>
        <taxon>Metazoa</taxon>
        <taxon>Ecdysozoa</taxon>
        <taxon>Nematoda</taxon>
        <taxon>Chromadorea</taxon>
        <taxon>Rhabditida</taxon>
        <taxon>Rhabditina</taxon>
        <taxon>Rhabditomorpha</taxon>
        <taxon>Strongyloidea</taxon>
        <taxon>Metastrongylidae</taxon>
        <taxon>Dictyocaulus</taxon>
    </lineage>
</organism>
<keyword evidence="1" id="KW-0472">Membrane</keyword>
<dbReference type="PANTHER" id="PTHR12277">
    <property type="entry name" value="ALPHA/BETA HYDROLASE DOMAIN-CONTAINING PROTEIN"/>
    <property type="match status" value="1"/>
</dbReference>
<dbReference type="InterPro" id="IPR029058">
    <property type="entry name" value="AB_hydrolase_fold"/>
</dbReference>
<dbReference type="GO" id="GO:0008474">
    <property type="term" value="F:palmitoyl-(protein) hydrolase activity"/>
    <property type="evidence" value="ECO:0007669"/>
    <property type="project" value="TreeGrafter"/>
</dbReference>
<accession>A0A0D8Y0M3</accession>
<feature type="transmembrane region" description="Helical" evidence="1">
    <location>
        <begin position="214"/>
        <end position="233"/>
    </location>
</feature>
<keyword evidence="1" id="KW-1133">Transmembrane helix</keyword>
<reference evidence="3 4" key="1">
    <citation type="submission" date="2013-11" db="EMBL/GenBank/DDBJ databases">
        <title>Draft genome of the bovine lungworm Dictyocaulus viviparus.</title>
        <authorList>
            <person name="Mitreva M."/>
        </authorList>
    </citation>
    <scope>NUCLEOTIDE SEQUENCE [LARGE SCALE GENOMIC DNA]</scope>
    <source>
        <strain evidence="3 4">HannoverDv2000</strain>
    </source>
</reference>
<dbReference type="Pfam" id="PF12697">
    <property type="entry name" value="Abhydrolase_6"/>
    <property type="match status" value="1"/>
</dbReference>
<dbReference type="Proteomes" id="UP000053766">
    <property type="component" value="Unassembled WGS sequence"/>
</dbReference>
<evidence type="ECO:0000313" key="4">
    <source>
        <dbReference type="Proteomes" id="UP000053766"/>
    </source>
</evidence>
<evidence type="ECO:0000256" key="1">
    <source>
        <dbReference type="SAM" id="Phobius"/>
    </source>
</evidence>
<proteinExistence type="predicted"/>
<dbReference type="InterPro" id="IPR000073">
    <property type="entry name" value="AB_hydrolase_1"/>
</dbReference>
<reference evidence="4" key="2">
    <citation type="journal article" date="2016" name="Sci. Rep.">
        <title>Dictyocaulus viviparus genome, variome and transcriptome elucidate lungworm biology and support future intervention.</title>
        <authorList>
            <person name="McNulty S.N."/>
            <person name="Strube C."/>
            <person name="Rosa B.A."/>
            <person name="Martin J.C."/>
            <person name="Tyagi R."/>
            <person name="Choi Y.J."/>
            <person name="Wang Q."/>
            <person name="Hallsworth Pepin K."/>
            <person name="Zhang X."/>
            <person name="Ozersky P."/>
            <person name="Wilson R.K."/>
            <person name="Sternberg P.W."/>
            <person name="Gasser R.B."/>
            <person name="Mitreva M."/>
        </authorList>
    </citation>
    <scope>NUCLEOTIDE SEQUENCE [LARGE SCALE GENOMIC DNA]</scope>
    <source>
        <strain evidence="4">HannoverDv2000</strain>
    </source>
</reference>
<protein>
    <submittedName>
        <fullName evidence="3">Hydrolase, alpha/beta domain protein</fullName>
    </submittedName>
</protein>
<keyword evidence="4" id="KW-1185">Reference proteome</keyword>
<evidence type="ECO:0000313" key="3">
    <source>
        <dbReference type="EMBL" id="KJH48166.1"/>
    </source>
</evidence>
<dbReference type="EMBL" id="KN716277">
    <property type="protein sequence ID" value="KJH48166.1"/>
    <property type="molecule type" value="Genomic_DNA"/>
</dbReference>
<dbReference type="GO" id="GO:0010008">
    <property type="term" value="C:endosome membrane"/>
    <property type="evidence" value="ECO:0007669"/>
    <property type="project" value="TreeGrafter"/>
</dbReference>
<dbReference type="OrthoDB" id="10249433at2759"/>